<dbReference type="Pfam" id="PF03706">
    <property type="entry name" value="LPG_synthase_TM"/>
    <property type="match status" value="1"/>
</dbReference>
<feature type="transmembrane region" description="Helical" evidence="6">
    <location>
        <begin position="125"/>
        <end position="141"/>
    </location>
</feature>
<comment type="caution">
    <text evidence="7">The sequence shown here is derived from an EMBL/GenBank/DDBJ whole genome shotgun (WGS) entry which is preliminary data.</text>
</comment>
<comment type="subcellular location">
    <subcellularLocation>
        <location evidence="1">Cell membrane</location>
        <topology evidence="1">Multi-pass membrane protein</topology>
    </subcellularLocation>
</comment>
<reference evidence="7 8" key="1">
    <citation type="submission" date="2023-09" db="EMBL/GenBank/DDBJ databases">
        <title>Aquirufa genomes.</title>
        <authorList>
            <person name="Pitt A."/>
        </authorList>
    </citation>
    <scope>NUCLEOTIDE SEQUENCE [LARGE SCALE GENOMIC DNA]</scope>
    <source>
        <strain evidence="7 8">LEOWEIH-7C</strain>
    </source>
</reference>
<keyword evidence="5 6" id="KW-0472">Membrane</keyword>
<dbReference type="EMBL" id="JAVNWW010000008">
    <property type="protein sequence ID" value="MDU0809693.1"/>
    <property type="molecule type" value="Genomic_DNA"/>
</dbReference>
<keyword evidence="2" id="KW-1003">Cell membrane</keyword>
<feature type="transmembrane region" description="Helical" evidence="6">
    <location>
        <begin position="43"/>
        <end position="61"/>
    </location>
</feature>
<organism evidence="7 8">
    <name type="scientific">Aquirufa regiilacus</name>
    <dbReference type="NCBI Taxonomy" id="3024868"/>
    <lineage>
        <taxon>Bacteria</taxon>
        <taxon>Pseudomonadati</taxon>
        <taxon>Bacteroidota</taxon>
        <taxon>Cytophagia</taxon>
        <taxon>Cytophagales</taxon>
        <taxon>Flectobacillaceae</taxon>
        <taxon>Aquirufa</taxon>
    </lineage>
</organism>
<evidence type="ECO:0000256" key="4">
    <source>
        <dbReference type="ARBA" id="ARBA00022989"/>
    </source>
</evidence>
<dbReference type="Proteomes" id="UP001249959">
    <property type="component" value="Unassembled WGS sequence"/>
</dbReference>
<dbReference type="RefSeq" id="WP_315577306.1">
    <property type="nucleotide sequence ID" value="NZ_JARDXH010000006.1"/>
</dbReference>
<keyword evidence="8" id="KW-1185">Reference proteome</keyword>
<evidence type="ECO:0000313" key="8">
    <source>
        <dbReference type="Proteomes" id="UP001249959"/>
    </source>
</evidence>
<sequence>MIKALLKYSISSLLAIGLLYWAFSKSDLHWADIYQSALTANYQWIIVSIVIALISHLLRALRWEQLLGAMHYSPGTTRTFSAVLIGYFANFIVPRMGEVSRCGSLQKTANIPFEKSFGTVITERIVDLLGLAVLVGLTFIVEWKPIQQFLFPNFHLPPTIMLAGIAAGGITFLGLIWILRDRFLVRWQHFAATNKVGKLLQGWFVGILSIKEVENPSKFILYTILIWVAYFANTYTLLLAFPISSSLSLSAGLTVLVMGTFGMATPTQGGIGAYHSLVASALSFYLIPLKDATILATFFHGTQMATILLFGGLSFIITFFLPQKNAGIES</sequence>
<feature type="transmembrane region" description="Helical" evidence="6">
    <location>
        <begin position="219"/>
        <end position="241"/>
    </location>
</feature>
<evidence type="ECO:0000256" key="3">
    <source>
        <dbReference type="ARBA" id="ARBA00022692"/>
    </source>
</evidence>
<feature type="transmembrane region" description="Helical" evidence="6">
    <location>
        <begin position="161"/>
        <end position="179"/>
    </location>
</feature>
<keyword evidence="4 6" id="KW-1133">Transmembrane helix</keyword>
<evidence type="ECO:0000256" key="2">
    <source>
        <dbReference type="ARBA" id="ARBA00022475"/>
    </source>
</evidence>
<feature type="transmembrane region" description="Helical" evidence="6">
    <location>
        <begin position="294"/>
        <end position="321"/>
    </location>
</feature>
<name>A0ABU3TV05_9BACT</name>
<evidence type="ECO:0000256" key="5">
    <source>
        <dbReference type="ARBA" id="ARBA00023136"/>
    </source>
</evidence>
<evidence type="ECO:0000313" key="7">
    <source>
        <dbReference type="EMBL" id="MDU0809693.1"/>
    </source>
</evidence>
<proteinExistence type="predicted"/>
<evidence type="ECO:0000256" key="6">
    <source>
        <dbReference type="SAM" id="Phobius"/>
    </source>
</evidence>
<feature type="transmembrane region" description="Helical" evidence="6">
    <location>
        <begin position="271"/>
        <end position="288"/>
    </location>
</feature>
<dbReference type="PANTHER" id="PTHR39087">
    <property type="entry name" value="UPF0104 MEMBRANE PROTEIN MJ1595"/>
    <property type="match status" value="1"/>
</dbReference>
<feature type="transmembrane region" description="Helical" evidence="6">
    <location>
        <begin position="247"/>
        <end position="264"/>
    </location>
</feature>
<accession>A0ABU3TV05</accession>
<dbReference type="NCBIfam" id="TIGR00374">
    <property type="entry name" value="flippase-like domain"/>
    <property type="match status" value="1"/>
</dbReference>
<evidence type="ECO:0000256" key="1">
    <source>
        <dbReference type="ARBA" id="ARBA00004651"/>
    </source>
</evidence>
<gene>
    <name evidence="7" type="ORF">PQG45_11700</name>
</gene>
<feature type="transmembrane region" description="Helical" evidence="6">
    <location>
        <begin position="5"/>
        <end position="23"/>
    </location>
</feature>
<protein>
    <submittedName>
        <fullName evidence="7">Lysylphosphatidylglycerol synthase transmembrane domain-containing protein</fullName>
    </submittedName>
</protein>
<dbReference type="PANTHER" id="PTHR39087:SF2">
    <property type="entry name" value="UPF0104 MEMBRANE PROTEIN MJ1595"/>
    <property type="match status" value="1"/>
</dbReference>
<keyword evidence="3 6" id="KW-0812">Transmembrane</keyword>
<dbReference type="InterPro" id="IPR022791">
    <property type="entry name" value="L-PG_synthase/AglD"/>
</dbReference>